<organism evidence="2 3">
    <name type="scientific">Actinophytocola gossypii</name>
    <dbReference type="NCBI Taxonomy" id="2812003"/>
    <lineage>
        <taxon>Bacteria</taxon>
        <taxon>Bacillati</taxon>
        <taxon>Actinomycetota</taxon>
        <taxon>Actinomycetes</taxon>
        <taxon>Pseudonocardiales</taxon>
        <taxon>Pseudonocardiaceae</taxon>
    </lineage>
</organism>
<keyword evidence="3" id="KW-1185">Reference proteome</keyword>
<dbReference type="RefSeq" id="WP_260191305.1">
    <property type="nucleotide sequence ID" value="NZ_JAFFZE010000010.1"/>
</dbReference>
<sequence>MRDRAPVGGRHEYWLPLALLGLGLLGLLGWEYMRPGSPFGWFAYAPLSADQSVSGHLGSVTFYDHSFPARDWPWVLVITAVLVATVARYGVLARRAGGSARTHVTLAVCGGVGLPLGYVVAGMAGTTDDPAGLITSVALPVLGLAAVAAAWAGLRLGPGRRSATLIGAVSLVVGAGVLLGALAGPGLLEPVVVAGGLLALARHERSLPLAILAGAVLVPMVLFPIGAQGLLIPAVLVSAAAVVALVRRRRLAEPA</sequence>
<evidence type="ECO:0000313" key="2">
    <source>
        <dbReference type="EMBL" id="MCT2583927.1"/>
    </source>
</evidence>
<feature type="transmembrane region" description="Helical" evidence="1">
    <location>
        <begin position="165"/>
        <end position="187"/>
    </location>
</feature>
<evidence type="ECO:0000313" key="3">
    <source>
        <dbReference type="Proteomes" id="UP001156441"/>
    </source>
</evidence>
<gene>
    <name evidence="2" type="ORF">JT362_12435</name>
</gene>
<dbReference type="Proteomes" id="UP001156441">
    <property type="component" value="Unassembled WGS sequence"/>
</dbReference>
<keyword evidence="1" id="KW-1133">Transmembrane helix</keyword>
<dbReference type="EMBL" id="JAFFZE010000010">
    <property type="protein sequence ID" value="MCT2583927.1"/>
    <property type="molecule type" value="Genomic_DNA"/>
</dbReference>
<comment type="caution">
    <text evidence="2">The sequence shown here is derived from an EMBL/GenBank/DDBJ whole genome shotgun (WGS) entry which is preliminary data.</text>
</comment>
<feature type="transmembrane region" description="Helical" evidence="1">
    <location>
        <begin position="131"/>
        <end position="153"/>
    </location>
</feature>
<feature type="transmembrane region" description="Helical" evidence="1">
    <location>
        <begin position="230"/>
        <end position="247"/>
    </location>
</feature>
<keyword evidence="1" id="KW-0472">Membrane</keyword>
<reference evidence="2 3" key="1">
    <citation type="submission" date="2021-02" db="EMBL/GenBank/DDBJ databases">
        <title>Actinophytocola xerophila sp. nov., isolated from soil of cotton cropping field.</title>
        <authorList>
            <person name="Huang R."/>
            <person name="Chen X."/>
            <person name="Ge X."/>
            <person name="Liu W."/>
        </authorList>
    </citation>
    <scope>NUCLEOTIDE SEQUENCE [LARGE SCALE GENOMIC DNA]</scope>
    <source>
        <strain evidence="2 3">S1-96</strain>
    </source>
</reference>
<protein>
    <recommendedName>
        <fullName evidence="4">DUF998 domain-containing protein</fullName>
    </recommendedName>
</protein>
<feature type="transmembrane region" description="Helical" evidence="1">
    <location>
        <begin position="104"/>
        <end position="125"/>
    </location>
</feature>
<evidence type="ECO:0008006" key="4">
    <source>
        <dbReference type="Google" id="ProtNLM"/>
    </source>
</evidence>
<feature type="transmembrane region" description="Helical" evidence="1">
    <location>
        <begin position="72"/>
        <end position="92"/>
    </location>
</feature>
<accession>A0ABT2J7V1</accession>
<proteinExistence type="predicted"/>
<keyword evidence="1" id="KW-0812">Transmembrane</keyword>
<evidence type="ECO:0000256" key="1">
    <source>
        <dbReference type="SAM" id="Phobius"/>
    </source>
</evidence>
<name>A0ABT2J7V1_9PSEU</name>
<feature type="transmembrane region" description="Helical" evidence="1">
    <location>
        <begin position="12"/>
        <end position="30"/>
    </location>
</feature>